<keyword evidence="9" id="KW-1185">Reference proteome</keyword>
<dbReference type="GO" id="GO:0005886">
    <property type="term" value="C:plasma membrane"/>
    <property type="evidence" value="ECO:0007669"/>
    <property type="project" value="TreeGrafter"/>
</dbReference>
<keyword evidence="4 7" id="KW-0812">Transmembrane</keyword>
<feature type="transmembrane region" description="Helical" evidence="7">
    <location>
        <begin position="224"/>
        <end position="248"/>
    </location>
</feature>
<name>A0A3M8DIA9_9BACL</name>
<dbReference type="GO" id="GO:0005345">
    <property type="term" value="F:purine nucleobase transmembrane transporter activity"/>
    <property type="evidence" value="ECO:0007669"/>
    <property type="project" value="TreeGrafter"/>
</dbReference>
<sequence>MMAGTVSFFTIVYVLAVNSAILADAGIPLAAGNIATVLTAFAGCLLMSLRANVPIVLVPGMGINAMFAFTAVQAMGLTWQEALAAVFVSGILFTILSYTSLAAKIAESISESLKEAITVGIGLLLTLIGLQKGGIVAASPTTFVTLGNFSDPHVLLTLLTLCIALVLFVRKVPGGFLITVIVGTVLSIVTGQTNAANTASSSFSAADYASVFAGFSFAGMLKPAFWIATFSFTLVVVFENIGLIHGFLGMLGKEAKFSKALQANALSVMLAGIFGSSPTVSTVESAAGIAAGGKTGLTSLVTGSLFLVSLLFLPWIKWIPDSAIAPILIIIGGLMVQSIQKINLQDFSEGFPAFLIIALIPLTFSIVDGIAFGFIAYPLLKVAMGRAREVATPLYVIAGLFLINFALHALGTAL</sequence>
<dbReference type="EMBL" id="RHHQ01000010">
    <property type="protein sequence ID" value="RNB87842.1"/>
    <property type="molecule type" value="Genomic_DNA"/>
</dbReference>
<feature type="transmembrane region" description="Helical" evidence="7">
    <location>
        <begin position="113"/>
        <end position="132"/>
    </location>
</feature>
<protein>
    <submittedName>
        <fullName evidence="8">NCS2 family permease</fullName>
    </submittedName>
</protein>
<organism evidence="8 9">
    <name type="scientific">Brevibacillus fluminis</name>
    <dbReference type="NCBI Taxonomy" id="511487"/>
    <lineage>
        <taxon>Bacteria</taxon>
        <taxon>Bacillati</taxon>
        <taxon>Bacillota</taxon>
        <taxon>Bacilli</taxon>
        <taxon>Bacillales</taxon>
        <taxon>Paenibacillaceae</taxon>
        <taxon>Brevibacillus</taxon>
    </lineage>
</organism>
<dbReference type="PANTHER" id="PTHR43337">
    <property type="entry name" value="XANTHINE/URACIL PERMEASE C887.17-RELATED"/>
    <property type="match status" value="1"/>
</dbReference>
<evidence type="ECO:0000313" key="9">
    <source>
        <dbReference type="Proteomes" id="UP000271031"/>
    </source>
</evidence>
<feature type="transmembrane region" description="Helical" evidence="7">
    <location>
        <begin position="297"/>
        <end position="316"/>
    </location>
</feature>
<dbReference type="Proteomes" id="UP000271031">
    <property type="component" value="Unassembled WGS sequence"/>
</dbReference>
<evidence type="ECO:0000256" key="6">
    <source>
        <dbReference type="ARBA" id="ARBA00023136"/>
    </source>
</evidence>
<feature type="transmembrane region" description="Helical" evidence="7">
    <location>
        <begin position="152"/>
        <end position="169"/>
    </location>
</feature>
<accession>A0A3M8DIA9</accession>
<dbReference type="OrthoDB" id="9808458at2"/>
<comment type="caution">
    <text evidence="8">The sequence shown here is derived from an EMBL/GenBank/DDBJ whole genome shotgun (WGS) entry which is preliminary data.</text>
</comment>
<comment type="subcellular location">
    <subcellularLocation>
        <location evidence="1">Membrane</location>
        <topology evidence="1">Multi-pass membrane protein</topology>
    </subcellularLocation>
</comment>
<evidence type="ECO:0000256" key="5">
    <source>
        <dbReference type="ARBA" id="ARBA00022989"/>
    </source>
</evidence>
<dbReference type="InterPro" id="IPR006043">
    <property type="entry name" value="NCS2"/>
</dbReference>
<dbReference type="AlphaFoldDB" id="A0A3M8DIA9"/>
<evidence type="ECO:0000256" key="2">
    <source>
        <dbReference type="ARBA" id="ARBA00005697"/>
    </source>
</evidence>
<feature type="transmembrane region" description="Helical" evidence="7">
    <location>
        <begin position="323"/>
        <end position="339"/>
    </location>
</feature>
<reference evidence="8 9" key="1">
    <citation type="submission" date="2018-10" db="EMBL/GenBank/DDBJ databases">
        <title>Phylogenomics of Brevibacillus.</title>
        <authorList>
            <person name="Dunlap C."/>
        </authorList>
    </citation>
    <scope>NUCLEOTIDE SEQUENCE [LARGE SCALE GENOMIC DNA]</scope>
    <source>
        <strain evidence="8 9">JCM 15716</strain>
    </source>
</reference>
<comment type="similarity">
    <text evidence="2">Belongs to the nucleobase:cation symporter-2 (NCS2) (TC 2.A.40) family. Azg-like subfamily.</text>
</comment>
<dbReference type="InterPro" id="IPR045018">
    <property type="entry name" value="Azg-like"/>
</dbReference>
<feature type="transmembrane region" description="Helical" evidence="7">
    <location>
        <begin position="82"/>
        <end position="101"/>
    </location>
</feature>
<evidence type="ECO:0000256" key="3">
    <source>
        <dbReference type="ARBA" id="ARBA00022448"/>
    </source>
</evidence>
<evidence type="ECO:0000313" key="8">
    <source>
        <dbReference type="EMBL" id="RNB87842.1"/>
    </source>
</evidence>
<feature type="transmembrane region" description="Helical" evidence="7">
    <location>
        <begin position="176"/>
        <end position="195"/>
    </location>
</feature>
<feature type="transmembrane region" description="Helical" evidence="7">
    <location>
        <begin position="29"/>
        <end position="49"/>
    </location>
</feature>
<keyword evidence="3" id="KW-0813">Transport</keyword>
<feature type="transmembrane region" description="Helical" evidence="7">
    <location>
        <begin position="260"/>
        <end position="277"/>
    </location>
</feature>
<gene>
    <name evidence="8" type="ORF">EDM56_13205</name>
</gene>
<proteinExistence type="inferred from homology"/>
<keyword evidence="5 7" id="KW-1133">Transmembrane helix</keyword>
<evidence type="ECO:0000256" key="1">
    <source>
        <dbReference type="ARBA" id="ARBA00004141"/>
    </source>
</evidence>
<feature type="transmembrane region" description="Helical" evidence="7">
    <location>
        <begin position="392"/>
        <end position="411"/>
    </location>
</feature>
<evidence type="ECO:0000256" key="7">
    <source>
        <dbReference type="SAM" id="Phobius"/>
    </source>
</evidence>
<dbReference type="Pfam" id="PF00860">
    <property type="entry name" value="Xan_ur_permease"/>
    <property type="match status" value="1"/>
</dbReference>
<keyword evidence="6 7" id="KW-0472">Membrane</keyword>
<feature type="transmembrane region" description="Helical" evidence="7">
    <location>
        <begin position="351"/>
        <end position="380"/>
    </location>
</feature>
<dbReference type="PANTHER" id="PTHR43337:SF2">
    <property type="entry name" value="XANTHINE_URACIL PERMEASE"/>
    <property type="match status" value="1"/>
</dbReference>
<evidence type="ECO:0000256" key="4">
    <source>
        <dbReference type="ARBA" id="ARBA00022692"/>
    </source>
</evidence>
<feature type="transmembrane region" description="Helical" evidence="7">
    <location>
        <begin position="56"/>
        <end position="76"/>
    </location>
</feature>